<keyword evidence="5 7" id="KW-1133">Transmembrane helix</keyword>
<keyword evidence="9" id="KW-1185">Reference proteome</keyword>
<dbReference type="Pfam" id="PF02322">
    <property type="entry name" value="Cyt_bd_oxida_II"/>
    <property type="match status" value="1"/>
</dbReference>
<protein>
    <submittedName>
        <fullName evidence="8">Cytochrome oxidase</fullName>
    </submittedName>
</protein>
<evidence type="ECO:0000313" key="8">
    <source>
        <dbReference type="EMBL" id="OZI24564.1"/>
    </source>
</evidence>
<comment type="subcellular location">
    <subcellularLocation>
        <location evidence="1">Cell membrane</location>
        <topology evidence="1">Multi-pass membrane protein</topology>
    </subcellularLocation>
</comment>
<gene>
    <name evidence="8" type="ORF">CAL19_03375</name>
</gene>
<dbReference type="GO" id="GO:0009055">
    <property type="term" value="F:electron transfer activity"/>
    <property type="evidence" value="ECO:0007669"/>
    <property type="project" value="TreeGrafter"/>
</dbReference>
<accession>A0A261RHP8</accession>
<dbReference type="Proteomes" id="UP000216947">
    <property type="component" value="Unassembled WGS sequence"/>
</dbReference>
<organism evidence="8 9">
    <name type="scientific">Bordetella genomosp. 7</name>
    <dbReference type="NCBI Taxonomy" id="1416805"/>
    <lineage>
        <taxon>Bacteria</taxon>
        <taxon>Pseudomonadati</taxon>
        <taxon>Pseudomonadota</taxon>
        <taxon>Betaproteobacteria</taxon>
        <taxon>Burkholderiales</taxon>
        <taxon>Alcaligenaceae</taxon>
        <taxon>Bordetella</taxon>
    </lineage>
</organism>
<evidence type="ECO:0000256" key="1">
    <source>
        <dbReference type="ARBA" id="ARBA00004651"/>
    </source>
</evidence>
<feature type="transmembrane region" description="Helical" evidence="7">
    <location>
        <begin position="310"/>
        <end position="331"/>
    </location>
</feature>
<feature type="transmembrane region" description="Helical" evidence="7">
    <location>
        <begin position="161"/>
        <end position="185"/>
    </location>
</feature>
<evidence type="ECO:0000313" key="9">
    <source>
        <dbReference type="Proteomes" id="UP000216947"/>
    </source>
</evidence>
<dbReference type="PANTHER" id="PTHR43141">
    <property type="entry name" value="CYTOCHROME BD2 SUBUNIT II"/>
    <property type="match status" value="1"/>
</dbReference>
<comment type="caution">
    <text evidence="8">The sequence shown here is derived from an EMBL/GenBank/DDBJ whole genome shotgun (WGS) entry which is preliminary data.</text>
</comment>
<dbReference type="GO" id="GO:0070069">
    <property type="term" value="C:cytochrome complex"/>
    <property type="evidence" value="ECO:0007669"/>
    <property type="project" value="TreeGrafter"/>
</dbReference>
<dbReference type="GO" id="GO:0019646">
    <property type="term" value="P:aerobic electron transport chain"/>
    <property type="evidence" value="ECO:0007669"/>
    <property type="project" value="TreeGrafter"/>
</dbReference>
<proteinExistence type="inferred from homology"/>
<keyword evidence="4 7" id="KW-0812">Transmembrane</keyword>
<feature type="transmembrane region" description="Helical" evidence="7">
    <location>
        <begin position="233"/>
        <end position="256"/>
    </location>
</feature>
<dbReference type="PANTHER" id="PTHR43141:SF2">
    <property type="entry name" value="BLR3729 PROTEIN"/>
    <property type="match status" value="1"/>
</dbReference>
<evidence type="ECO:0000256" key="6">
    <source>
        <dbReference type="ARBA" id="ARBA00023136"/>
    </source>
</evidence>
<dbReference type="InterPro" id="IPR003317">
    <property type="entry name" value="Cyt-d_oxidase_su2"/>
</dbReference>
<evidence type="ECO:0000256" key="2">
    <source>
        <dbReference type="ARBA" id="ARBA00007543"/>
    </source>
</evidence>
<dbReference type="AlphaFoldDB" id="A0A261RHP8"/>
<evidence type="ECO:0000256" key="4">
    <source>
        <dbReference type="ARBA" id="ARBA00022692"/>
    </source>
</evidence>
<comment type="similarity">
    <text evidence="2">Belongs to the cytochrome ubiquinol oxidase subunit 2 family.</text>
</comment>
<feature type="transmembrane region" description="Helical" evidence="7">
    <location>
        <begin position="97"/>
        <end position="117"/>
    </location>
</feature>
<evidence type="ECO:0000256" key="5">
    <source>
        <dbReference type="ARBA" id="ARBA00022989"/>
    </source>
</evidence>
<feature type="transmembrane region" description="Helical" evidence="7">
    <location>
        <begin position="206"/>
        <end position="227"/>
    </location>
</feature>
<reference evidence="9" key="1">
    <citation type="submission" date="2017-05" db="EMBL/GenBank/DDBJ databases">
        <title>Complete and WGS of Bordetella genogroups.</title>
        <authorList>
            <person name="Spilker T."/>
            <person name="Lipuma J."/>
        </authorList>
    </citation>
    <scope>NUCLEOTIDE SEQUENCE [LARGE SCALE GENOMIC DNA]</scope>
    <source>
        <strain evidence="9">AU18089</strain>
    </source>
</reference>
<dbReference type="GO" id="GO:0005886">
    <property type="term" value="C:plasma membrane"/>
    <property type="evidence" value="ECO:0007669"/>
    <property type="project" value="UniProtKB-SubCell"/>
</dbReference>
<feature type="transmembrane region" description="Helical" evidence="7">
    <location>
        <begin position="22"/>
        <end position="52"/>
    </location>
</feature>
<evidence type="ECO:0000256" key="7">
    <source>
        <dbReference type="SAM" id="Phobius"/>
    </source>
</evidence>
<evidence type="ECO:0000256" key="3">
    <source>
        <dbReference type="ARBA" id="ARBA00022475"/>
    </source>
</evidence>
<keyword evidence="6 7" id="KW-0472">Membrane</keyword>
<name>A0A261RHP8_9BORD</name>
<sequence length="343" mass="37270">MIDMLAASLGVNSSDPTFWMPLVFMGLLFLLIAGGVVLDGFDLGVGMLLPLAPAEERGRMMSLLSPWRDANEFWPLLGIGLFASAFPMAWGAVFGKLYGPLALMALGLALRSVSFEFRIRARSELKPRWVLGFWLGSVATAFAQGLILGRFATGYQTAAGYGWFAVLMGFCAVAAYALLGAAWLVMRVDGELQRRAARWGRAAIRWTAVGMVATSAMLGLANAGIFYKWSNPSGLVVAAVVWGLMLLCFSNVEMRLSRIPGRAEQHSWLPFVLCVVLYWLMLAGLAYSLFPYLILDDMTLWDGTASIGSMRLVLAGAVIGAPVVVVFNLLAYRSVFGKERRAG</sequence>
<dbReference type="RefSeq" id="WP_094796029.1">
    <property type="nucleotide sequence ID" value="NZ_NEVK01000003.1"/>
</dbReference>
<feature type="transmembrane region" description="Helical" evidence="7">
    <location>
        <begin position="268"/>
        <end position="290"/>
    </location>
</feature>
<feature type="transmembrane region" description="Helical" evidence="7">
    <location>
        <begin position="129"/>
        <end position="149"/>
    </location>
</feature>
<keyword evidence="3" id="KW-1003">Cell membrane</keyword>
<dbReference type="GO" id="GO:0016682">
    <property type="term" value="F:oxidoreductase activity, acting on diphenols and related substances as donors, oxygen as acceptor"/>
    <property type="evidence" value="ECO:0007669"/>
    <property type="project" value="TreeGrafter"/>
</dbReference>
<dbReference type="EMBL" id="NEVK01000003">
    <property type="protein sequence ID" value="OZI24564.1"/>
    <property type="molecule type" value="Genomic_DNA"/>
</dbReference>